<gene>
    <name evidence="2" type="ORF">S01H1_78762</name>
</gene>
<comment type="caution">
    <text evidence="2">The sequence shown here is derived from an EMBL/GenBank/DDBJ whole genome shotgun (WGS) entry which is preliminary data.</text>
</comment>
<evidence type="ECO:0000313" key="2">
    <source>
        <dbReference type="EMBL" id="GAG48101.1"/>
    </source>
</evidence>
<keyword evidence="1" id="KW-1133">Transmembrane helix</keyword>
<reference evidence="2" key="1">
    <citation type="journal article" date="2014" name="Front. Microbiol.">
        <title>High frequency of phylogenetically diverse reductive dehalogenase-homologous genes in deep subseafloor sedimentary metagenomes.</title>
        <authorList>
            <person name="Kawai M."/>
            <person name="Futagami T."/>
            <person name="Toyoda A."/>
            <person name="Takaki Y."/>
            <person name="Nishi S."/>
            <person name="Hori S."/>
            <person name="Arai W."/>
            <person name="Tsubouchi T."/>
            <person name="Morono Y."/>
            <person name="Uchiyama I."/>
            <person name="Ito T."/>
            <person name="Fujiyama A."/>
            <person name="Inagaki F."/>
            <person name="Takami H."/>
        </authorList>
    </citation>
    <scope>NUCLEOTIDE SEQUENCE</scope>
    <source>
        <strain evidence="2">Expedition CK06-06</strain>
    </source>
</reference>
<keyword evidence="1" id="KW-0812">Transmembrane</keyword>
<organism evidence="2">
    <name type="scientific">marine sediment metagenome</name>
    <dbReference type="NCBI Taxonomy" id="412755"/>
    <lineage>
        <taxon>unclassified sequences</taxon>
        <taxon>metagenomes</taxon>
        <taxon>ecological metagenomes</taxon>
    </lineage>
</organism>
<evidence type="ECO:0000256" key="1">
    <source>
        <dbReference type="SAM" id="Phobius"/>
    </source>
</evidence>
<dbReference type="EMBL" id="BARS01053034">
    <property type="protein sequence ID" value="GAG48101.1"/>
    <property type="molecule type" value="Genomic_DNA"/>
</dbReference>
<sequence length="75" mass="7822">ALVVVAVASLAYAVVSMTVLTAVGDDVPWGTGLLRVALPGMLVNALFAVIVYLPMRWLSPRPRVEGFGVGSAVQL</sequence>
<feature type="non-terminal residue" evidence="2">
    <location>
        <position position="1"/>
    </location>
</feature>
<accession>X0ZIG6</accession>
<keyword evidence="1" id="KW-0472">Membrane</keyword>
<dbReference type="AlphaFoldDB" id="X0ZIG6"/>
<proteinExistence type="predicted"/>
<feature type="transmembrane region" description="Helical" evidence="1">
    <location>
        <begin position="32"/>
        <end position="53"/>
    </location>
</feature>
<protein>
    <submittedName>
        <fullName evidence="2">Uncharacterized protein</fullName>
    </submittedName>
</protein>
<name>X0ZIG6_9ZZZZ</name>